<dbReference type="Proteomes" id="UP000280842">
    <property type="component" value="Unassembled WGS sequence"/>
</dbReference>
<keyword evidence="1" id="KW-0472">Membrane</keyword>
<reference evidence="2 3" key="1">
    <citation type="submission" date="2018-10" db="EMBL/GenBank/DDBJ databases">
        <title>Genomic Encyclopedia of Archaeal and Bacterial Type Strains, Phase II (KMG-II): from individual species to whole genera.</title>
        <authorList>
            <person name="Goeker M."/>
        </authorList>
    </citation>
    <scope>NUCLEOTIDE SEQUENCE [LARGE SCALE GENOMIC DNA]</scope>
    <source>
        <strain evidence="2 3">VM1</strain>
    </source>
</reference>
<gene>
    <name evidence="2" type="ORF">CLV39_0456</name>
</gene>
<sequence length="183" mass="21983">MDYKQNVIKIFVIGFIFITFLSISSCIHKNNQIKNSEDINKECLQATIKAINLEIERFQEWLKMPEKNLSQGALSKKDIKYKLDKLKADLIKYKNMKIKNYKCPKKKEVIGWIEQPYKENILLYTKKMSRSGPFYHILGIHDNNFIFIKPNIKYKMKIYLIYPRFYPFPSYYIFIEKFKPIAN</sequence>
<dbReference type="OrthoDB" id="9799897at2"/>
<evidence type="ECO:0000313" key="3">
    <source>
        <dbReference type="Proteomes" id="UP000280842"/>
    </source>
</evidence>
<dbReference type="RefSeq" id="WP_121922589.1">
    <property type="nucleotide sequence ID" value="NZ_REFO01000010.1"/>
</dbReference>
<proteinExistence type="predicted"/>
<dbReference type="AlphaFoldDB" id="A0A3M0BKZ2"/>
<dbReference type="EMBL" id="REFO01000010">
    <property type="protein sequence ID" value="RMA97827.1"/>
    <property type="molecule type" value="Genomic_DNA"/>
</dbReference>
<feature type="transmembrane region" description="Helical" evidence="1">
    <location>
        <begin position="6"/>
        <end position="27"/>
    </location>
</feature>
<organism evidence="2 3">
    <name type="scientific">Hydrogenothermus marinus</name>
    <dbReference type="NCBI Taxonomy" id="133270"/>
    <lineage>
        <taxon>Bacteria</taxon>
        <taxon>Pseudomonadati</taxon>
        <taxon>Aquificota</taxon>
        <taxon>Aquificia</taxon>
        <taxon>Aquificales</taxon>
        <taxon>Hydrogenothermaceae</taxon>
        <taxon>Hydrogenothermus</taxon>
    </lineage>
</organism>
<dbReference type="PROSITE" id="PS51257">
    <property type="entry name" value="PROKAR_LIPOPROTEIN"/>
    <property type="match status" value="1"/>
</dbReference>
<accession>A0A3M0BKZ2</accession>
<keyword evidence="1" id="KW-0812">Transmembrane</keyword>
<evidence type="ECO:0008006" key="4">
    <source>
        <dbReference type="Google" id="ProtNLM"/>
    </source>
</evidence>
<comment type="caution">
    <text evidence="2">The sequence shown here is derived from an EMBL/GenBank/DDBJ whole genome shotgun (WGS) entry which is preliminary data.</text>
</comment>
<name>A0A3M0BKZ2_9AQUI</name>
<evidence type="ECO:0000256" key="1">
    <source>
        <dbReference type="SAM" id="Phobius"/>
    </source>
</evidence>
<protein>
    <recommendedName>
        <fullName evidence="4">Lipoprotein</fullName>
    </recommendedName>
</protein>
<keyword evidence="3" id="KW-1185">Reference proteome</keyword>
<evidence type="ECO:0000313" key="2">
    <source>
        <dbReference type="EMBL" id="RMA97827.1"/>
    </source>
</evidence>
<keyword evidence="1" id="KW-1133">Transmembrane helix</keyword>